<reference evidence="1 2" key="1">
    <citation type="journal article" date="2023" name="Science">
        <title>Complex scaffold remodeling in plant triterpene biosynthesis.</title>
        <authorList>
            <person name="De La Pena R."/>
            <person name="Hodgson H."/>
            <person name="Liu J.C."/>
            <person name="Stephenson M.J."/>
            <person name="Martin A.C."/>
            <person name="Owen C."/>
            <person name="Harkess A."/>
            <person name="Leebens-Mack J."/>
            <person name="Jimenez L.E."/>
            <person name="Osbourn A."/>
            <person name="Sattely E.S."/>
        </authorList>
    </citation>
    <scope>NUCLEOTIDE SEQUENCE [LARGE SCALE GENOMIC DNA]</scope>
    <source>
        <strain evidence="2">cv. JPN11</strain>
        <tissue evidence="1">Leaf</tissue>
    </source>
</reference>
<organism evidence="1 2">
    <name type="scientific">Melia azedarach</name>
    <name type="common">Chinaberry tree</name>
    <dbReference type="NCBI Taxonomy" id="155640"/>
    <lineage>
        <taxon>Eukaryota</taxon>
        <taxon>Viridiplantae</taxon>
        <taxon>Streptophyta</taxon>
        <taxon>Embryophyta</taxon>
        <taxon>Tracheophyta</taxon>
        <taxon>Spermatophyta</taxon>
        <taxon>Magnoliopsida</taxon>
        <taxon>eudicotyledons</taxon>
        <taxon>Gunneridae</taxon>
        <taxon>Pentapetalae</taxon>
        <taxon>rosids</taxon>
        <taxon>malvids</taxon>
        <taxon>Sapindales</taxon>
        <taxon>Meliaceae</taxon>
        <taxon>Melia</taxon>
    </lineage>
</organism>
<keyword evidence="2" id="KW-1185">Reference proteome</keyword>
<evidence type="ECO:0000313" key="1">
    <source>
        <dbReference type="EMBL" id="KAJ4707899.1"/>
    </source>
</evidence>
<accession>A0ACC1XB20</accession>
<dbReference type="Proteomes" id="UP001164539">
    <property type="component" value="Chromosome 10"/>
</dbReference>
<comment type="caution">
    <text evidence="1">The sequence shown here is derived from an EMBL/GenBank/DDBJ whole genome shotgun (WGS) entry which is preliminary data.</text>
</comment>
<sequence>MQDLLAASFLIMYCIATSSFGIGDSQSTFNVVEFGAVGDGQTDDSPAFLKAWTAFCGAAGDTPTLEIPSGKTFLLQPTTFRGPCKSTSVHVQVAGNIVAPNSTASWKDCNTKCWLCTYDVEGLSMDGSGTIDGRGSIWWSSQALYFHNCNNFQMNGITLINSPKNHITINGCNGVSVANIHIDSPENSPNTDGIDISASTHVNILDSSIKSGDDCIAVNGACSFINVTGVACGPGHGISVGSLGAGGADDRVEEVHVRNCNFTGTQNGARIKTFPGGSGYARKISFEQITLIASRNPIIIDQHYCNGQRGCQGTSGVNVSEVTYSNVQGTSADEQAITLDCSENGCFNIKMDLVKITSTVPGKQTTALCKNAHGTSSSTVPQVPCLSG</sequence>
<dbReference type="EMBL" id="CM051403">
    <property type="protein sequence ID" value="KAJ4707899.1"/>
    <property type="molecule type" value="Genomic_DNA"/>
</dbReference>
<name>A0ACC1XB20_MELAZ</name>
<proteinExistence type="predicted"/>
<gene>
    <name evidence="1" type="ORF">OWV82_017941</name>
</gene>
<evidence type="ECO:0000313" key="2">
    <source>
        <dbReference type="Proteomes" id="UP001164539"/>
    </source>
</evidence>
<protein>
    <submittedName>
        <fullName evidence="1">Pectin lyase-like superfamily protein</fullName>
    </submittedName>
</protein>